<dbReference type="AlphaFoldDB" id="A0A8T3BB85"/>
<evidence type="ECO:0000256" key="1">
    <source>
        <dbReference type="SAM" id="MobiDB-lite"/>
    </source>
</evidence>
<evidence type="ECO:0000259" key="2">
    <source>
        <dbReference type="Pfam" id="PF07727"/>
    </source>
</evidence>
<organism evidence="4 5">
    <name type="scientific">Dendrobium nobile</name>
    <name type="common">Orchid</name>
    <dbReference type="NCBI Taxonomy" id="94219"/>
    <lineage>
        <taxon>Eukaryota</taxon>
        <taxon>Viridiplantae</taxon>
        <taxon>Streptophyta</taxon>
        <taxon>Embryophyta</taxon>
        <taxon>Tracheophyta</taxon>
        <taxon>Spermatophyta</taxon>
        <taxon>Magnoliopsida</taxon>
        <taxon>Liliopsida</taxon>
        <taxon>Asparagales</taxon>
        <taxon>Orchidaceae</taxon>
        <taxon>Epidendroideae</taxon>
        <taxon>Malaxideae</taxon>
        <taxon>Dendrobiinae</taxon>
        <taxon>Dendrobium</taxon>
    </lineage>
</organism>
<dbReference type="InterPro" id="IPR043502">
    <property type="entry name" value="DNA/RNA_pol_sf"/>
</dbReference>
<dbReference type="OrthoDB" id="1919845at2759"/>
<keyword evidence="5" id="KW-1185">Reference proteome</keyword>
<protein>
    <recommendedName>
        <fullName evidence="6">Retrovirus-related Pol polyprotein from transposon TNT 1-94</fullName>
    </recommendedName>
</protein>
<dbReference type="InterPro" id="IPR057670">
    <property type="entry name" value="SH3_retrovirus"/>
</dbReference>
<feature type="region of interest" description="Disordered" evidence="1">
    <location>
        <begin position="133"/>
        <end position="171"/>
    </location>
</feature>
<dbReference type="Pfam" id="PF07727">
    <property type="entry name" value="RVT_2"/>
    <property type="match status" value="1"/>
</dbReference>
<evidence type="ECO:0008006" key="6">
    <source>
        <dbReference type="Google" id="ProtNLM"/>
    </source>
</evidence>
<dbReference type="PANTHER" id="PTHR43383">
    <property type="entry name" value="NODULIN 6"/>
    <property type="match status" value="1"/>
</dbReference>
<comment type="caution">
    <text evidence="4">The sequence shown here is derived from an EMBL/GenBank/DDBJ whole genome shotgun (WGS) entry which is preliminary data.</text>
</comment>
<accession>A0A8T3BB85</accession>
<evidence type="ECO:0000259" key="3">
    <source>
        <dbReference type="Pfam" id="PF25597"/>
    </source>
</evidence>
<proteinExistence type="predicted"/>
<evidence type="ECO:0000313" key="5">
    <source>
        <dbReference type="Proteomes" id="UP000829196"/>
    </source>
</evidence>
<dbReference type="InterPro" id="IPR013103">
    <property type="entry name" value="RVT_2"/>
</dbReference>
<dbReference type="SUPFAM" id="SSF56672">
    <property type="entry name" value="DNA/RNA polymerases"/>
    <property type="match status" value="1"/>
</dbReference>
<gene>
    <name evidence="4" type="ORF">KFK09_015689</name>
</gene>
<dbReference type="Pfam" id="PF25597">
    <property type="entry name" value="SH3_retrovirus"/>
    <property type="match status" value="1"/>
</dbReference>
<evidence type="ECO:0000313" key="4">
    <source>
        <dbReference type="EMBL" id="KAI0504736.1"/>
    </source>
</evidence>
<name>A0A8T3BB85_DENNO</name>
<sequence length="463" mass="52315">MPSSNTAYASPFELLYNTKPQYTHLRTFGCACFPLIPTHDRHKLQPKTKTRVFLGYSDKYKGYKCLEISTNKITISRHLTFDELFFPFSGSAIPTPQPTHTPPPALLIPHSVTQQLPQTKPVLQHVLPQTQITSVMPPVEASPRNPPSLSSTRAPTPDPHLPHQHSMVTRSKTGSIKPTVRLNLFHHTQSSALPPDPSCYTEAVKKIEWRKAMSEEFLALQKQGTWTLVPPPDSGVLGCKWTYRTKIHADGSIAKYKARLVALGNNQEFGTDYTETFSPVAKLPTIRILLAIAIQHDWPVQQLDVANAFLHGHLQETVHMKQPRGFEDPIHPNYVCRLHKSLYGLKQAPRQWYNTFTEQLLLLGFINSKSDPSLFIFKNNNAQIFLLIYVDDILITGSNQSLIHEFINQLGSKFTLKHLGEVNNFLGIQITRNAQQFFLSHHSYATSILQQAQLQQCNPIANP</sequence>
<reference evidence="4" key="1">
    <citation type="journal article" date="2022" name="Front. Genet.">
        <title>Chromosome-Scale Assembly of the Dendrobium nobile Genome Provides Insights Into the Molecular Mechanism of the Biosynthesis of the Medicinal Active Ingredient of Dendrobium.</title>
        <authorList>
            <person name="Xu Q."/>
            <person name="Niu S.-C."/>
            <person name="Li K.-L."/>
            <person name="Zheng P.-J."/>
            <person name="Zhang X.-J."/>
            <person name="Jia Y."/>
            <person name="Liu Y."/>
            <person name="Niu Y.-X."/>
            <person name="Yu L.-H."/>
            <person name="Chen D.-F."/>
            <person name="Zhang G.-Q."/>
        </authorList>
    </citation>
    <scope>NUCLEOTIDE SEQUENCE</scope>
    <source>
        <tissue evidence="4">Leaf</tissue>
    </source>
</reference>
<dbReference type="EMBL" id="JAGYWB010000011">
    <property type="protein sequence ID" value="KAI0504736.1"/>
    <property type="molecule type" value="Genomic_DNA"/>
</dbReference>
<dbReference type="PANTHER" id="PTHR43383:SF2">
    <property type="entry name" value="AMIDOHYDROLASE 2 FAMILY PROTEIN"/>
    <property type="match status" value="1"/>
</dbReference>
<dbReference type="Proteomes" id="UP000829196">
    <property type="component" value="Unassembled WGS sequence"/>
</dbReference>
<feature type="domain" description="Retroviral polymerase SH3-like" evidence="3">
    <location>
        <begin position="30"/>
        <end position="89"/>
    </location>
</feature>
<feature type="domain" description="Reverse transcriptase Ty1/copia-type" evidence="2">
    <location>
        <begin position="225"/>
        <end position="463"/>
    </location>
</feature>